<evidence type="ECO:0000313" key="4">
    <source>
        <dbReference type="Proteomes" id="UP000789570"/>
    </source>
</evidence>
<dbReference type="OrthoDB" id="2339565at2759"/>
<dbReference type="AlphaFoldDB" id="A0A9N9ENE5"/>
<feature type="region of interest" description="Disordered" evidence="1">
    <location>
        <begin position="250"/>
        <end position="271"/>
    </location>
</feature>
<feature type="compositionally biased region" description="Low complexity" evidence="1">
    <location>
        <begin position="309"/>
        <end position="323"/>
    </location>
</feature>
<accession>A0A9N9ENE5</accession>
<protein>
    <submittedName>
        <fullName evidence="3">6024_t:CDS:1</fullName>
    </submittedName>
</protein>
<keyword evidence="2" id="KW-0472">Membrane</keyword>
<organism evidence="3 4">
    <name type="scientific">Funneliformis caledonium</name>
    <dbReference type="NCBI Taxonomy" id="1117310"/>
    <lineage>
        <taxon>Eukaryota</taxon>
        <taxon>Fungi</taxon>
        <taxon>Fungi incertae sedis</taxon>
        <taxon>Mucoromycota</taxon>
        <taxon>Glomeromycotina</taxon>
        <taxon>Glomeromycetes</taxon>
        <taxon>Glomerales</taxon>
        <taxon>Glomeraceae</taxon>
        <taxon>Funneliformis</taxon>
    </lineage>
</organism>
<evidence type="ECO:0000256" key="1">
    <source>
        <dbReference type="SAM" id="MobiDB-lite"/>
    </source>
</evidence>
<keyword evidence="2" id="KW-1133">Transmembrane helix</keyword>
<keyword evidence="4" id="KW-1185">Reference proteome</keyword>
<dbReference type="EMBL" id="CAJVPQ010006300">
    <property type="protein sequence ID" value="CAG8683058.1"/>
    <property type="molecule type" value="Genomic_DNA"/>
</dbReference>
<gene>
    <name evidence="3" type="ORF">FCALED_LOCUS12602</name>
</gene>
<dbReference type="Proteomes" id="UP000789570">
    <property type="component" value="Unassembled WGS sequence"/>
</dbReference>
<sequence length="501" mass="57571">MTTINLSLWETPNFPSLDILESRTKVTLEALNKCRILDIKLRTNDDKIENFSREFNTLTEERAVESLRLSLYIEDVIIYIQLLSKENTSIGVILETLSSLLDTAQIRQKNTKKLKKNYEEFLERFNKEVDDNVPIYVTSVPNYHSTENQIVIRNPPSRKFMSLESLKIGVISALFGYSVFKFTRSNFGSNVIHQFLSTTAFTTFLLNFIEESVDSGVRKPDEQNQKSSDIPADETKVDLPKDELLKDGFSKDSNSYFHPNEPNPFCGTSTNDDSSDASVLTSYINNIFNYFKGNKSKEDITNPHSASKSTTEPASEPASSSETFNYGESFPSLPCNGQSRIPENISPGLTDHRISIPSAGFLSFAAFFLMFGLLWQFKPKQYRWWMKFFGNGQQRKPLKRTEEIKRQQNIEKNEKILVIKEKLPIIVQNVGILDQFWDNQIINIEAHIETLKSVDKNKEYKIPRQIVIPIEELWTKQLNVCKTNHIRLKDLVTRNSLLSID</sequence>
<reference evidence="3" key="1">
    <citation type="submission" date="2021-06" db="EMBL/GenBank/DDBJ databases">
        <authorList>
            <person name="Kallberg Y."/>
            <person name="Tangrot J."/>
            <person name="Rosling A."/>
        </authorList>
    </citation>
    <scope>NUCLEOTIDE SEQUENCE</scope>
    <source>
        <strain evidence="3">UK204</strain>
    </source>
</reference>
<keyword evidence="2" id="KW-0812">Transmembrane</keyword>
<name>A0A9N9ENE5_9GLOM</name>
<evidence type="ECO:0000313" key="3">
    <source>
        <dbReference type="EMBL" id="CAG8683058.1"/>
    </source>
</evidence>
<feature type="region of interest" description="Disordered" evidence="1">
    <location>
        <begin position="299"/>
        <end position="324"/>
    </location>
</feature>
<feature type="transmembrane region" description="Helical" evidence="2">
    <location>
        <begin position="354"/>
        <end position="377"/>
    </location>
</feature>
<feature type="region of interest" description="Disordered" evidence="1">
    <location>
        <begin position="216"/>
        <end position="237"/>
    </location>
</feature>
<evidence type="ECO:0000256" key="2">
    <source>
        <dbReference type="SAM" id="Phobius"/>
    </source>
</evidence>
<proteinExistence type="predicted"/>
<comment type="caution">
    <text evidence="3">The sequence shown here is derived from an EMBL/GenBank/DDBJ whole genome shotgun (WGS) entry which is preliminary data.</text>
</comment>